<evidence type="ECO:0000256" key="1">
    <source>
        <dbReference type="SAM" id="Phobius"/>
    </source>
</evidence>
<accession>G0UPF4</accession>
<dbReference type="EMBL" id="HE575320">
    <property type="protein sequence ID" value="CCC91265.1"/>
    <property type="molecule type" value="Genomic_DNA"/>
</dbReference>
<evidence type="ECO:0000313" key="2">
    <source>
        <dbReference type="EMBL" id="CCC91265.1"/>
    </source>
</evidence>
<dbReference type="AlphaFoldDB" id="G0UPF4"/>
<reference evidence="2" key="1">
    <citation type="journal article" date="2012" name="Proc. Natl. Acad. Sci. U.S.A.">
        <title>Antigenic diversity is generated by distinct evolutionary mechanisms in African trypanosome species.</title>
        <authorList>
            <person name="Jackson A.P."/>
            <person name="Berry A."/>
            <person name="Aslett M."/>
            <person name="Allison H.C."/>
            <person name="Burton P."/>
            <person name="Vavrova-Anderson J."/>
            <person name="Brown R."/>
            <person name="Browne H."/>
            <person name="Corton N."/>
            <person name="Hauser H."/>
            <person name="Gamble J."/>
            <person name="Gilderthorp R."/>
            <person name="Marcello L."/>
            <person name="McQuillan J."/>
            <person name="Otto T.D."/>
            <person name="Quail M.A."/>
            <person name="Sanders M.J."/>
            <person name="van Tonder A."/>
            <person name="Ginger M.L."/>
            <person name="Field M.C."/>
            <person name="Barry J.D."/>
            <person name="Hertz-Fowler C."/>
            <person name="Berriman M."/>
        </authorList>
    </citation>
    <scope>NUCLEOTIDE SEQUENCE</scope>
    <source>
        <strain evidence="2">IL3000</strain>
    </source>
</reference>
<feature type="transmembrane region" description="Helical" evidence="1">
    <location>
        <begin position="64"/>
        <end position="89"/>
    </location>
</feature>
<protein>
    <submittedName>
        <fullName evidence="2">Uncharacterized protein</fullName>
    </submittedName>
</protein>
<name>G0UPF4_TRYCI</name>
<keyword evidence="1" id="KW-0472">Membrane</keyword>
<gene>
    <name evidence="2" type="ORF">TCIL3000_7_640</name>
</gene>
<keyword evidence="1" id="KW-0812">Transmembrane</keyword>
<proteinExistence type="predicted"/>
<organism evidence="2">
    <name type="scientific">Trypanosoma congolense (strain IL3000)</name>
    <dbReference type="NCBI Taxonomy" id="1068625"/>
    <lineage>
        <taxon>Eukaryota</taxon>
        <taxon>Discoba</taxon>
        <taxon>Euglenozoa</taxon>
        <taxon>Kinetoplastea</taxon>
        <taxon>Metakinetoplastina</taxon>
        <taxon>Trypanosomatida</taxon>
        <taxon>Trypanosomatidae</taxon>
        <taxon>Trypanosoma</taxon>
        <taxon>Nannomonas</taxon>
    </lineage>
</organism>
<feature type="transmembrane region" description="Helical" evidence="1">
    <location>
        <begin position="110"/>
        <end position="132"/>
    </location>
</feature>
<keyword evidence="1" id="KW-1133">Transmembrane helix</keyword>
<sequence>MCRGQTRVEVSNADGVGRGKGRAGGVNKKSFFFFTKKKGMENYSYFSGDAPIWVQILHQFKPLIFSWCITLASIFLCMPAIVVSVDVQLLKVVHVYILVNVCNVPSRHRIVSVVTLHVFVFSTICCFLLPVAEGGA</sequence>